<proteinExistence type="predicted"/>
<reference evidence="1" key="1">
    <citation type="submission" date="2014-12" db="EMBL/GenBank/DDBJ databases">
        <title>Insight into the proteome of Arion vulgaris.</title>
        <authorList>
            <person name="Aradska J."/>
            <person name="Bulat T."/>
            <person name="Smidak R."/>
            <person name="Sarate P."/>
            <person name="Gangsoo J."/>
            <person name="Sialana F."/>
            <person name="Bilban M."/>
            <person name="Lubec G."/>
        </authorList>
    </citation>
    <scope>NUCLEOTIDE SEQUENCE</scope>
    <source>
        <tissue evidence="1">Skin</tissue>
    </source>
</reference>
<evidence type="ECO:0000313" key="1">
    <source>
        <dbReference type="EMBL" id="CEK66469.1"/>
    </source>
</evidence>
<name>A0A0B6ZD34_9EUPU</name>
<gene>
    <name evidence="1" type="primary">ORF58945</name>
</gene>
<dbReference type="EMBL" id="HACG01019604">
    <property type="protein sequence ID" value="CEK66469.1"/>
    <property type="molecule type" value="Transcribed_RNA"/>
</dbReference>
<dbReference type="AlphaFoldDB" id="A0A0B6ZD34"/>
<organism evidence="1">
    <name type="scientific">Arion vulgaris</name>
    <dbReference type="NCBI Taxonomy" id="1028688"/>
    <lineage>
        <taxon>Eukaryota</taxon>
        <taxon>Metazoa</taxon>
        <taxon>Spiralia</taxon>
        <taxon>Lophotrochozoa</taxon>
        <taxon>Mollusca</taxon>
        <taxon>Gastropoda</taxon>
        <taxon>Heterobranchia</taxon>
        <taxon>Euthyneura</taxon>
        <taxon>Panpulmonata</taxon>
        <taxon>Eupulmonata</taxon>
        <taxon>Stylommatophora</taxon>
        <taxon>Helicina</taxon>
        <taxon>Arionoidea</taxon>
        <taxon>Arionidae</taxon>
        <taxon>Arion</taxon>
    </lineage>
</organism>
<accession>A0A0B6ZD34</accession>
<sequence>MKGIKHNKSLSSEVRYRVVQSNIETILAHGCESWIISKQIGKSLEATEI</sequence>
<protein>
    <submittedName>
        <fullName evidence="1">Uncharacterized protein</fullName>
    </submittedName>
</protein>